<evidence type="ECO:0000313" key="2">
    <source>
        <dbReference type="Proteomes" id="UP000176854"/>
    </source>
</evidence>
<proteinExistence type="predicted"/>
<evidence type="ECO:0000313" key="1">
    <source>
        <dbReference type="EMBL" id="OGG08862.1"/>
    </source>
</evidence>
<dbReference type="AlphaFoldDB" id="A0A1F5Z9S2"/>
<dbReference type="EMBL" id="MFJC01000044">
    <property type="protein sequence ID" value="OGG08862.1"/>
    <property type="molecule type" value="Genomic_DNA"/>
</dbReference>
<protein>
    <submittedName>
        <fullName evidence="1">Uncharacterized protein</fullName>
    </submittedName>
</protein>
<name>A0A1F5Z9S2_9BACT</name>
<organism evidence="1 2">
    <name type="scientific">Candidatus Gottesmanbacteria bacterium RBG_16_43_7</name>
    <dbReference type="NCBI Taxonomy" id="1798373"/>
    <lineage>
        <taxon>Bacteria</taxon>
        <taxon>Candidatus Gottesmaniibacteriota</taxon>
    </lineage>
</organism>
<dbReference type="Proteomes" id="UP000176854">
    <property type="component" value="Unassembled WGS sequence"/>
</dbReference>
<reference evidence="1 2" key="1">
    <citation type="journal article" date="2016" name="Nat. Commun.">
        <title>Thousands of microbial genomes shed light on interconnected biogeochemical processes in an aquifer system.</title>
        <authorList>
            <person name="Anantharaman K."/>
            <person name="Brown C.T."/>
            <person name="Hug L.A."/>
            <person name="Sharon I."/>
            <person name="Castelle C.J."/>
            <person name="Probst A.J."/>
            <person name="Thomas B.C."/>
            <person name="Singh A."/>
            <person name="Wilkins M.J."/>
            <person name="Karaoz U."/>
            <person name="Brodie E.L."/>
            <person name="Williams K.H."/>
            <person name="Hubbard S.S."/>
            <person name="Banfield J.F."/>
        </authorList>
    </citation>
    <scope>NUCLEOTIDE SEQUENCE [LARGE SCALE GENOMIC DNA]</scope>
</reference>
<sequence>MELEKRAHDPHYGRRIIYIQKLQRKKYEKIQVLYKEGIQEIGKLTKRDLFIAGVNLYWAEGFKKDNLVGFSNSDPNMILLFIRWLTQCCDITKDRIKYRLGVNESYIDKIKDIESYWKHILNEQGLQFQKPYFQKVKWKKIYDNPDEYHGVIRIRVTKSTDLLRKIHGWINGLKLNSKIN</sequence>
<gene>
    <name evidence="1" type="ORF">A2154_02205</name>
</gene>
<accession>A0A1F5Z9S2</accession>
<comment type="caution">
    <text evidence="1">The sequence shown here is derived from an EMBL/GenBank/DDBJ whole genome shotgun (WGS) entry which is preliminary data.</text>
</comment>